<proteinExistence type="predicted"/>
<dbReference type="Gene3D" id="1.10.10.10">
    <property type="entry name" value="Winged helix-like DNA-binding domain superfamily/Winged helix DNA-binding domain"/>
    <property type="match status" value="1"/>
</dbReference>
<dbReference type="InterPro" id="IPR036390">
    <property type="entry name" value="WH_DNA-bd_sf"/>
</dbReference>
<sequence>MQQRPGVRQHRPFGYWVKEIDRRIEEMGRRVLAEQGLDRRLWQVLNTIARGPVGPDDLDRELAPFLSADEPTLRPYVDDLARRGWVSRSGEGDLTLTDAGRDAYGRARERMYAARARVVEGLSSEDYDTLMDLLERIAGNLGAEVAA</sequence>
<reference evidence="3" key="1">
    <citation type="journal article" date="2019" name="Int. J. Syst. Evol. Microbiol.">
        <title>The Global Catalogue of Microorganisms (GCM) 10K type strain sequencing project: providing services to taxonomists for standard genome sequencing and annotation.</title>
        <authorList>
            <consortium name="The Broad Institute Genomics Platform"/>
            <consortium name="The Broad Institute Genome Sequencing Center for Infectious Disease"/>
            <person name="Wu L."/>
            <person name="Ma J."/>
        </authorList>
    </citation>
    <scope>NUCLEOTIDE SEQUENCE [LARGE SCALE GENOMIC DNA]</scope>
    <source>
        <strain evidence="3">JCM 17938</strain>
    </source>
</reference>
<comment type="caution">
    <text evidence="2">The sequence shown here is derived from an EMBL/GenBank/DDBJ whole genome shotgun (WGS) entry which is preliminary data.</text>
</comment>
<dbReference type="SMART" id="SM00347">
    <property type="entry name" value="HTH_MARR"/>
    <property type="match status" value="1"/>
</dbReference>
<dbReference type="EMBL" id="BAABHJ010000008">
    <property type="protein sequence ID" value="GAA4608870.1"/>
    <property type="molecule type" value="Genomic_DNA"/>
</dbReference>
<gene>
    <name evidence="2" type="ORF">GCM10023195_35210</name>
</gene>
<dbReference type="InterPro" id="IPR036388">
    <property type="entry name" value="WH-like_DNA-bd_sf"/>
</dbReference>
<accession>A0ABP8TM06</accession>
<evidence type="ECO:0000313" key="2">
    <source>
        <dbReference type="EMBL" id="GAA4608870.1"/>
    </source>
</evidence>
<name>A0ABP8TM06_9ACTN</name>
<dbReference type="Proteomes" id="UP001500212">
    <property type="component" value="Unassembled WGS sequence"/>
</dbReference>
<dbReference type="RefSeq" id="WP_345354790.1">
    <property type="nucleotide sequence ID" value="NZ_BAABHJ010000008.1"/>
</dbReference>
<dbReference type="InterPro" id="IPR000835">
    <property type="entry name" value="HTH_MarR-typ"/>
</dbReference>
<evidence type="ECO:0000259" key="1">
    <source>
        <dbReference type="SMART" id="SM00347"/>
    </source>
</evidence>
<organism evidence="2 3">
    <name type="scientific">Actinoallomurus liliacearum</name>
    <dbReference type="NCBI Taxonomy" id="1080073"/>
    <lineage>
        <taxon>Bacteria</taxon>
        <taxon>Bacillati</taxon>
        <taxon>Actinomycetota</taxon>
        <taxon>Actinomycetes</taxon>
        <taxon>Streptosporangiales</taxon>
        <taxon>Thermomonosporaceae</taxon>
        <taxon>Actinoallomurus</taxon>
    </lineage>
</organism>
<feature type="domain" description="HTH marR-type" evidence="1">
    <location>
        <begin position="30"/>
        <end position="127"/>
    </location>
</feature>
<protein>
    <submittedName>
        <fullName evidence="2">MarR family winged helix-turn-helix transcriptional regulator</fullName>
    </submittedName>
</protein>
<dbReference type="SUPFAM" id="SSF46785">
    <property type="entry name" value="Winged helix' DNA-binding domain"/>
    <property type="match status" value="1"/>
</dbReference>
<keyword evidence="3" id="KW-1185">Reference proteome</keyword>
<evidence type="ECO:0000313" key="3">
    <source>
        <dbReference type="Proteomes" id="UP001500212"/>
    </source>
</evidence>